<evidence type="ECO:0000256" key="2">
    <source>
        <dbReference type="PROSITE-ProRule" id="PRU00591"/>
    </source>
</evidence>
<organism evidence="3 4">
    <name type="scientific">Candidatus Blautia faecigallinarum</name>
    <dbReference type="NCBI Taxonomy" id="2838488"/>
    <lineage>
        <taxon>Bacteria</taxon>
        <taxon>Bacillati</taxon>
        <taxon>Bacillota</taxon>
        <taxon>Clostridia</taxon>
        <taxon>Lachnospirales</taxon>
        <taxon>Lachnospiraceae</taxon>
        <taxon>Blautia</taxon>
    </lineage>
</organism>
<dbReference type="Pfam" id="PF19127">
    <property type="entry name" value="Choline_bind_3"/>
    <property type="match status" value="3"/>
</dbReference>
<evidence type="ECO:0000256" key="1">
    <source>
        <dbReference type="ARBA" id="ARBA00022737"/>
    </source>
</evidence>
<dbReference type="SUPFAM" id="SSF69360">
    <property type="entry name" value="Cell wall binding repeat"/>
    <property type="match status" value="2"/>
</dbReference>
<feature type="repeat" description="Cell wall-binding" evidence="2">
    <location>
        <begin position="38"/>
        <end position="57"/>
    </location>
</feature>
<accession>A0A9D2IT85</accession>
<name>A0A9D2IT85_9FIRM</name>
<sequence length="496" mass="54725">MQNVCKRFRIWGLLLLVAIFAAGLTSYFTTIRAEAAKKTGFQTINGKTYYIDADGSKHKGWLELNGKRYYFNTKTGVQQKGWMQDAKGNKRYFTSNAGAMVTGWIENSKGQSRYFDTKTGIMKTKWLTLNGKKYYLYNPSGVAAEGVFLTDSKGDTRYFYNNTLYMATGWLENSKGEKRYFDPSTGAMSKGFDEIGGKTYYFYSGSGKMATGWLTNSSGQKRYFDPETGEMYTGIHTIDGVSYTFGSGGVLQADRPGTATPTGTKTIKNYLAGALEPVGQALYVWGGGWTDSTRKGVSPIWQDWYASQNSSYDYNNYRDLSIANRQKGLDCSGFVGWAAYQVMQTKSGVGSGYTVVSGSVGSYYKSLGWGSIVTQAKLASTDYKLYPGDVGYNDGHTWIVLGQCSDGSAVIVHSTPQAGCQISGTPTPSGNYSSEAIALAQQYMSKYEGYTKYDYHTSSGNYIRQGNFLRWNNSTLSDPDGYRNMTAAQILADLFS</sequence>
<protein>
    <submittedName>
        <fullName evidence="3">N-acetylmuramoyl-L-alanine amidase family protein</fullName>
    </submittedName>
</protein>
<gene>
    <name evidence="3" type="ORF">IAA21_04060</name>
</gene>
<keyword evidence="1" id="KW-0677">Repeat</keyword>
<proteinExistence type="predicted"/>
<dbReference type="Proteomes" id="UP000824041">
    <property type="component" value="Unassembled WGS sequence"/>
</dbReference>
<reference evidence="3" key="2">
    <citation type="submission" date="2021-04" db="EMBL/GenBank/DDBJ databases">
        <authorList>
            <person name="Gilroy R."/>
        </authorList>
    </citation>
    <scope>NUCLEOTIDE SEQUENCE</scope>
    <source>
        <strain evidence="3">14324</strain>
    </source>
</reference>
<evidence type="ECO:0000313" key="4">
    <source>
        <dbReference type="Proteomes" id="UP000824041"/>
    </source>
</evidence>
<dbReference type="PROSITE" id="PS51170">
    <property type="entry name" value="CW"/>
    <property type="match status" value="1"/>
</dbReference>
<dbReference type="Gene3D" id="2.10.270.10">
    <property type="entry name" value="Cholin Binding"/>
    <property type="match status" value="3"/>
</dbReference>
<dbReference type="AlphaFoldDB" id="A0A9D2IT85"/>
<dbReference type="Gene3D" id="3.90.1720.10">
    <property type="entry name" value="endopeptidase domain like (from Nostoc punctiforme)"/>
    <property type="match status" value="1"/>
</dbReference>
<dbReference type="EMBL" id="DXBU01000055">
    <property type="protein sequence ID" value="HIZ21960.1"/>
    <property type="molecule type" value="Genomic_DNA"/>
</dbReference>
<comment type="caution">
    <text evidence="3">The sequence shown here is derived from an EMBL/GenBank/DDBJ whole genome shotgun (WGS) entry which is preliminary data.</text>
</comment>
<evidence type="ECO:0000313" key="3">
    <source>
        <dbReference type="EMBL" id="HIZ21960.1"/>
    </source>
</evidence>
<dbReference type="InterPro" id="IPR018337">
    <property type="entry name" value="Cell_wall/Cho-bd_repeat"/>
</dbReference>
<reference evidence="3" key="1">
    <citation type="journal article" date="2021" name="PeerJ">
        <title>Extensive microbial diversity within the chicken gut microbiome revealed by metagenomics and culture.</title>
        <authorList>
            <person name="Gilroy R."/>
            <person name="Ravi A."/>
            <person name="Getino M."/>
            <person name="Pursley I."/>
            <person name="Horton D.L."/>
            <person name="Alikhan N.F."/>
            <person name="Baker D."/>
            <person name="Gharbi K."/>
            <person name="Hall N."/>
            <person name="Watson M."/>
            <person name="Adriaenssens E.M."/>
            <person name="Foster-Nyarko E."/>
            <person name="Jarju S."/>
            <person name="Secka A."/>
            <person name="Antonio M."/>
            <person name="Oren A."/>
            <person name="Chaudhuri R.R."/>
            <person name="La Ragione R."/>
            <person name="Hildebrand F."/>
            <person name="Pallen M.J."/>
        </authorList>
    </citation>
    <scope>NUCLEOTIDE SEQUENCE</scope>
    <source>
        <strain evidence="3">14324</strain>
    </source>
</reference>